<dbReference type="SUPFAM" id="SSF141673">
    <property type="entry name" value="MOSC N-terminal domain-like"/>
    <property type="match status" value="1"/>
</dbReference>
<evidence type="ECO:0000313" key="4">
    <source>
        <dbReference type="Proteomes" id="UP000245119"/>
    </source>
</evidence>
<accession>A0A2T7PR38</accession>
<organism evidence="3 4">
    <name type="scientific">Pomacea canaliculata</name>
    <name type="common">Golden apple snail</name>
    <dbReference type="NCBI Taxonomy" id="400727"/>
    <lineage>
        <taxon>Eukaryota</taxon>
        <taxon>Metazoa</taxon>
        <taxon>Spiralia</taxon>
        <taxon>Lophotrochozoa</taxon>
        <taxon>Mollusca</taxon>
        <taxon>Gastropoda</taxon>
        <taxon>Caenogastropoda</taxon>
        <taxon>Architaenioglossa</taxon>
        <taxon>Ampullarioidea</taxon>
        <taxon>Ampullariidae</taxon>
        <taxon>Pomacea</taxon>
    </lineage>
</organism>
<feature type="domain" description="Molybdenum cofactor sulfurase middle" evidence="2">
    <location>
        <begin position="95"/>
        <end position="170"/>
    </location>
</feature>
<dbReference type="STRING" id="400727.A0A2T7PR38"/>
<comment type="caution">
    <text evidence="3">The sequence shown here is derived from an EMBL/GenBank/DDBJ whole genome shotgun (WGS) entry which is preliminary data.</text>
</comment>
<name>A0A2T7PR38_POMCA</name>
<feature type="region of interest" description="Disordered" evidence="1">
    <location>
        <begin position="47"/>
        <end position="69"/>
    </location>
</feature>
<dbReference type="EMBL" id="PZQS01000002">
    <property type="protein sequence ID" value="PVD35837.1"/>
    <property type="molecule type" value="Genomic_DNA"/>
</dbReference>
<dbReference type="Pfam" id="PF03476">
    <property type="entry name" value="MOSC_N"/>
    <property type="match status" value="1"/>
</dbReference>
<reference evidence="3 4" key="1">
    <citation type="submission" date="2018-04" db="EMBL/GenBank/DDBJ databases">
        <title>The genome of golden apple snail Pomacea canaliculata provides insight into stress tolerance and invasive adaptation.</title>
        <authorList>
            <person name="Liu C."/>
            <person name="Liu B."/>
            <person name="Ren Y."/>
            <person name="Zhang Y."/>
            <person name="Wang H."/>
            <person name="Li S."/>
            <person name="Jiang F."/>
            <person name="Yin L."/>
            <person name="Zhang G."/>
            <person name="Qian W."/>
            <person name="Fan W."/>
        </authorList>
    </citation>
    <scope>NUCLEOTIDE SEQUENCE [LARGE SCALE GENOMIC DNA]</scope>
    <source>
        <strain evidence="3">SZHN2017</strain>
        <tissue evidence="3">Muscle</tissue>
    </source>
</reference>
<evidence type="ECO:0000259" key="2">
    <source>
        <dbReference type="Pfam" id="PF03476"/>
    </source>
</evidence>
<dbReference type="Proteomes" id="UP000245119">
    <property type="component" value="Linkage Group LG2"/>
</dbReference>
<evidence type="ECO:0000313" key="3">
    <source>
        <dbReference type="EMBL" id="PVD35837.1"/>
    </source>
</evidence>
<gene>
    <name evidence="3" type="ORF">C0Q70_02806</name>
</gene>
<sequence>MPAITLPDWYLQSQMPDKGRALTSALTEGSVHLQDNNLNEVSKTVRQNGGAMKTSDVPVSRPPPEHPADMACSEKVRRLTDIFLYPIKSCGAFRKREPRLCLLAPVIHLDSGKLELSFPGTESCYIGLDTYETDELNNTSICTNKICNDKVNTVDCGEAVAQWLCETFERPELRLLRQLHDDSRHSKRKDVAAGDTEFIDGYNSKDFSGGYSGMSIIGQALLLSWCTQGIPVWHYEVTWTVVGQRGAVPADF</sequence>
<proteinExistence type="predicted"/>
<dbReference type="OrthoDB" id="420046at2759"/>
<protein>
    <recommendedName>
        <fullName evidence="2">Molybdenum cofactor sulfurase middle domain-containing protein</fullName>
    </recommendedName>
</protein>
<dbReference type="AlphaFoldDB" id="A0A2T7PR38"/>
<dbReference type="InterPro" id="IPR005303">
    <property type="entry name" value="MOCOS_middle"/>
</dbReference>
<evidence type="ECO:0000256" key="1">
    <source>
        <dbReference type="SAM" id="MobiDB-lite"/>
    </source>
</evidence>
<keyword evidence="4" id="KW-1185">Reference proteome</keyword>